<reference evidence="5 6" key="1">
    <citation type="submission" date="2019-06" db="EMBL/GenBank/DDBJ databases">
        <title>Sequencing the genomes of 1000 actinobacteria strains.</title>
        <authorList>
            <person name="Klenk H.-P."/>
        </authorList>
    </citation>
    <scope>NUCLEOTIDE SEQUENCE [LARGE SCALE GENOMIC DNA]</scope>
    <source>
        <strain evidence="5 6">DSM 46837</strain>
    </source>
</reference>
<dbReference type="EMBL" id="VFQE01000001">
    <property type="protein sequence ID" value="TQN43064.1"/>
    <property type="molecule type" value="Genomic_DNA"/>
</dbReference>
<dbReference type="SUPFAM" id="SSF52518">
    <property type="entry name" value="Thiamin diphosphate-binding fold (THDP-binding)"/>
    <property type="match status" value="1"/>
</dbReference>
<dbReference type="Pfam" id="PF00676">
    <property type="entry name" value="E1_dh"/>
    <property type="match status" value="1"/>
</dbReference>
<keyword evidence="6" id="KW-1185">Reference proteome</keyword>
<comment type="cofactor">
    <cofactor evidence="1">
        <name>thiamine diphosphate</name>
        <dbReference type="ChEBI" id="CHEBI:58937"/>
    </cofactor>
</comment>
<keyword evidence="2" id="KW-0560">Oxidoreductase</keyword>
<evidence type="ECO:0000256" key="3">
    <source>
        <dbReference type="ARBA" id="ARBA00023052"/>
    </source>
</evidence>
<dbReference type="GO" id="GO:0000287">
    <property type="term" value="F:magnesium ion binding"/>
    <property type="evidence" value="ECO:0007669"/>
    <property type="project" value="UniProtKB-ARBA"/>
</dbReference>
<dbReference type="InterPro" id="IPR001017">
    <property type="entry name" value="DH_E1"/>
</dbReference>
<evidence type="ECO:0000256" key="2">
    <source>
        <dbReference type="ARBA" id="ARBA00023002"/>
    </source>
</evidence>
<evidence type="ECO:0000313" key="6">
    <source>
        <dbReference type="Proteomes" id="UP000319865"/>
    </source>
</evidence>
<dbReference type="InterPro" id="IPR029061">
    <property type="entry name" value="THDP-binding"/>
</dbReference>
<sequence>MSTPATASAVRHDGETVRRLYRTMALIRQFETTASRLMASGKLPGSVHLSIGQEGVAAGICDALEPDDFITSTHRGHGHCIAKGGGMEPMMAELFGRSGGYCGGRSGSMHIADPKLGILGANAIVGAGIPIAVGGAFSARARGTTQVAVAFFGEGAVAEGAFHESMNIAALWKLPVIFVCENNGYAELSPVSVHLSAQDVVDFAAPYRMAGVQVDGNDVLAVRATAEEAVARARAGEGPTLIECRTYRWHGHFEGDPQRYREKSEVAAWREKDPLVRLMAEVSDDSALAADLEAATAEARELVDAAVRWAEADAHPETSAILADVYRDPTGFEAADVATERAR</sequence>
<dbReference type="AlphaFoldDB" id="A0A543PG67"/>
<dbReference type="RefSeq" id="WP_211355105.1">
    <property type="nucleotide sequence ID" value="NZ_VFQE01000001.1"/>
</dbReference>
<name>A0A543PG67_9ACTN</name>
<dbReference type="Gene3D" id="3.40.50.970">
    <property type="match status" value="1"/>
</dbReference>
<dbReference type="Proteomes" id="UP000319865">
    <property type="component" value="Unassembled WGS sequence"/>
</dbReference>
<evidence type="ECO:0000313" key="5">
    <source>
        <dbReference type="EMBL" id="TQN43064.1"/>
    </source>
</evidence>
<protein>
    <submittedName>
        <fullName evidence="5">Pyruvate dehydrogenase E1 component alpha subunit</fullName>
    </submittedName>
</protein>
<organism evidence="5 6">
    <name type="scientific">Blastococcus colisei</name>
    <dbReference type="NCBI Taxonomy" id="1564162"/>
    <lineage>
        <taxon>Bacteria</taxon>
        <taxon>Bacillati</taxon>
        <taxon>Actinomycetota</taxon>
        <taxon>Actinomycetes</taxon>
        <taxon>Geodermatophilales</taxon>
        <taxon>Geodermatophilaceae</taxon>
        <taxon>Blastococcus</taxon>
    </lineage>
</organism>
<proteinExistence type="predicted"/>
<keyword evidence="5" id="KW-0670">Pyruvate</keyword>
<gene>
    <name evidence="5" type="ORF">FHU33_2486</name>
</gene>
<dbReference type="InterPro" id="IPR050642">
    <property type="entry name" value="PDH_E1_Alpha_Subunit"/>
</dbReference>
<dbReference type="PANTHER" id="PTHR11516">
    <property type="entry name" value="PYRUVATE DEHYDROGENASE E1 COMPONENT, ALPHA SUBUNIT BACTERIAL AND ORGANELLAR"/>
    <property type="match status" value="1"/>
</dbReference>
<comment type="caution">
    <text evidence="5">The sequence shown here is derived from an EMBL/GenBank/DDBJ whole genome shotgun (WGS) entry which is preliminary data.</text>
</comment>
<keyword evidence="3" id="KW-0786">Thiamine pyrophosphate</keyword>
<dbReference type="GO" id="GO:0006086">
    <property type="term" value="P:pyruvate decarboxylation to acetyl-CoA"/>
    <property type="evidence" value="ECO:0007669"/>
    <property type="project" value="TreeGrafter"/>
</dbReference>
<accession>A0A543PG67</accession>
<dbReference type="CDD" id="cd02000">
    <property type="entry name" value="TPP_E1_PDC_ADC_BCADC"/>
    <property type="match status" value="1"/>
</dbReference>
<dbReference type="PANTHER" id="PTHR11516:SF60">
    <property type="entry name" value="PYRUVATE DEHYDROGENASE E1 COMPONENT SUBUNIT ALPHA"/>
    <property type="match status" value="1"/>
</dbReference>
<evidence type="ECO:0000259" key="4">
    <source>
        <dbReference type="Pfam" id="PF00676"/>
    </source>
</evidence>
<feature type="domain" description="Dehydrogenase E1 component" evidence="4">
    <location>
        <begin position="23"/>
        <end position="317"/>
    </location>
</feature>
<evidence type="ECO:0000256" key="1">
    <source>
        <dbReference type="ARBA" id="ARBA00001964"/>
    </source>
</evidence>
<dbReference type="GO" id="GO:0004739">
    <property type="term" value="F:pyruvate dehydrogenase (acetyl-transferring) activity"/>
    <property type="evidence" value="ECO:0007669"/>
    <property type="project" value="TreeGrafter"/>
</dbReference>